<gene>
    <name evidence="1" type="ORF">CFH83_04160</name>
</gene>
<comment type="caution">
    <text evidence="1">The sequence shown here is derived from an EMBL/GenBank/DDBJ whole genome shotgun (WGS) entry which is preliminary data.</text>
</comment>
<accession>A0A2D3WBV4</accession>
<organism evidence="1 2">
    <name type="scientific">Sulfuricurvum kujiense</name>
    <dbReference type="NCBI Taxonomy" id="148813"/>
    <lineage>
        <taxon>Bacteria</taxon>
        <taxon>Pseudomonadati</taxon>
        <taxon>Campylobacterota</taxon>
        <taxon>Epsilonproteobacteria</taxon>
        <taxon>Campylobacterales</taxon>
        <taxon>Sulfurimonadaceae</taxon>
        <taxon>Sulfuricurvum</taxon>
    </lineage>
</organism>
<evidence type="ECO:0000313" key="1">
    <source>
        <dbReference type="EMBL" id="DAB38792.1"/>
    </source>
</evidence>
<reference evidence="1 2" key="1">
    <citation type="journal article" date="2017" name="Front. Microbiol.">
        <title>Comparative Genomic Analysis of the Class Epsilonproteobacteria and Proposed Reclassification to Epsilonbacteraeota (phyl. nov.).</title>
        <authorList>
            <person name="Waite D.W."/>
            <person name="Vanwonterghem I."/>
            <person name="Rinke C."/>
            <person name="Parks D.H."/>
            <person name="Zhang Y."/>
            <person name="Takai K."/>
            <person name="Sievert S.M."/>
            <person name="Simon J."/>
            <person name="Campbell B.J."/>
            <person name="Hanson T.E."/>
            <person name="Woyke T."/>
            <person name="Klotz M.G."/>
            <person name="Hugenholtz P."/>
        </authorList>
    </citation>
    <scope>NUCLEOTIDE SEQUENCE [LARGE SCALE GENOMIC DNA]</scope>
    <source>
        <strain evidence="1">UBA12443</strain>
    </source>
</reference>
<dbReference type="EMBL" id="DLUI01000062">
    <property type="protein sequence ID" value="DAB38792.1"/>
    <property type="molecule type" value="Genomic_DNA"/>
</dbReference>
<proteinExistence type="predicted"/>
<dbReference type="RefSeq" id="WP_294893371.1">
    <property type="nucleotide sequence ID" value="NZ_DLUI01000062.1"/>
</dbReference>
<name>A0A2D3WBV4_9BACT</name>
<evidence type="ECO:0000313" key="2">
    <source>
        <dbReference type="Proteomes" id="UP000228859"/>
    </source>
</evidence>
<dbReference type="AlphaFoldDB" id="A0A2D3WBV4"/>
<sequence>MWLTKLKTALILEDFERLSALLDEMPQFETLQEMEEASYLLAHSKLSLEKNKAQTAHILQQLKNSLNFIKSTQTEPPSSLNLKF</sequence>
<dbReference type="Proteomes" id="UP000228859">
    <property type="component" value="Unassembled WGS sequence"/>
</dbReference>
<protein>
    <submittedName>
        <fullName evidence="1">Uncharacterized protein</fullName>
    </submittedName>
</protein>